<evidence type="ECO:0000256" key="12">
    <source>
        <dbReference type="ARBA" id="ARBA00023065"/>
    </source>
</evidence>
<sequence>MNFLRNYLDKQKPKFEKGGKLEKFHSVFTGFESFLFVPNTTTSSGAHIRDAVDLKRTMIIVVLALIPALLFGIYNVGYQHFNAVGGLADTTFFQLFFYGLWKVLPMIIVSYVVGLGIEFAVAQMKGHEINEGFLVSGLLIPMIMPVEAPLWMVALSTAFAVIIGKEIFGGTGMNIWNPALLARAFFFFSYPSMISGDKVWIAGDTADAISQATPLAQMALGQPLTYSTADMFWGFIPGSVGETSAFCILIGAVILLLTNVASWRTMISVFVGGYLMALVFQPISGVEAYQQLLMGGFAFGAVFMATDPVTSAQTNTGKYVYGLLIGAMAVIIRCINPGYPEGMMLAILLMNTFAPLIDWFVVQANIKRRLKRAKAVAN</sequence>
<dbReference type="GO" id="GO:0055085">
    <property type="term" value="P:transmembrane transport"/>
    <property type="evidence" value="ECO:0007669"/>
    <property type="project" value="InterPro"/>
</dbReference>
<keyword evidence="6 16" id="KW-0288">FMN</keyword>
<name>A0AAW6FLC8_9BACT</name>
<keyword evidence="3" id="KW-0997">Cell inner membrane</keyword>
<feature type="transmembrane region" description="Helical" evidence="16">
    <location>
        <begin position="345"/>
        <end position="362"/>
    </location>
</feature>
<evidence type="ECO:0000256" key="8">
    <source>
        <dbReference type="ARBA" id="ARBA00022967"/>
    </source>
</evidence>
<evidence type="ECO:0000256" key="6">
    <source>
        <dbReference type="ARBA" id="ARBA00022643"/>
    </source>
</evidence>
<evidence type="ECO:0000256" key="10">
    <source>
        <dbReference type="ARBA" id="ARBA00023027"/>
    </source>
</evidence>
<dbReference type="GO" id="GO:0006814">
    <property type="term" value="P:sodium ion transport"/>
    <property type="evidence" value="ECO:0007669"/>
    <property type="project" value="UniProtKB-UniRule"/>
</dbReference>
<dbReference type="Pfam" id="PF03116">
    <property type="entry name" value="NQR2_RnfD_RnfE"/>
    <property type="match status" value="1"/>
</dbReference>
<feature type="transmembrane region" description="Helical" evidence="16">
    <location>
        <begin position="133"/>
        <end position="163"/>
    </location>
</feature>
<keyword evidence="14 16" id="KW-0472">Membrane</keyword>
<keyword evidence="10 16" id="KW-0520">NAD</keyword>
<evidence type="ECO:0000256" key="13">
    <source>
        <dbReference type="ARBA" id="ARBA00023075"/>
    </source>
</evidence>
<keyword evidence="13 16" id="KW-0830">Ubiquinone</keyword>
<dbReference type="EMBL" id="JAQMRD010000014">
    <property type="protein sequence ID" value="MDB9223684.1"/>
    <property type="molecule type" value="Genomic_DNA"/>
</dbReference>
<feature type="transmembrane region" description="Helical" evidence="16">
    <location>
        <begin position="265"/>
        <end position="283"/>
    </location>
</feature>
<comment type="similarity">
    <text evidence="16">Belongs to the NqrB/RnfD family.</text>
</comment>
<feature type="transmembrane region" description="Helical" evidence="16">
    <location>
        <begin position="319"/>
        <end position="339"/>
    </location>
</feature>
<feature type="transmembrane region" description="Helical" evidence="16">
    <location>
        <begin position="57"/>
        <end position="76"/>
    </location>
</feature>
<protein>
    <recommendedName>
        <fullName evidence="16">Na(+)-translocating NADH-quinone reductase subunit B</fullName>
        <shortName evidence="16">Na(+)-NQR subunit B</shortName>
        <shortName evidence="16">Na(+)-translocating NQR subunit B</shortName>
        <ecNumber evidence="16">7.2.1.1</ecNumber>
    </recommendedName>
    <alternativeName>
        <fullName evidence="16">NQR complex subunit B</fullName>
    </alternativeName>
    <alternativeName>
        <fullName evidence="16">NQR-1 subunit B</fullName>
    </alternativeName>
</protein>
<dbReference type="NCBIfam" id="NF003756">
    <property type="entry name" value="PRK05349.1"/>
    <property type="match status" value="1"/>
</dbReference>
<keyword evidence="11 16" id="KW-0915">Sodium</keyword>
<keyword evidence="7 16" id="KW-0812">Transmembrane</keyword>
<evidence type="ECO:0000256" key="4">
    <source>
        <dbReference type="ARBA" id="ARBA00022553"/>
    </source>
</evidence>
<keyword evidence="2 16" id="KW-1003">Cell membrane</keyword>
<comment type="subcellular location">
    <subcellularLocation>
        <location evidence="16">Cell membrane</location>
        <topology evidence="16">Multi-pass membrane protein</topology>
    </subcellularLocation>
</comment>
<dbReference type="HAMAP" id="MF_00426">
    <property type="entry name" value="NqrB"/>
    <property type="match status" value="1"/>
</dbReference>
<dbReference type="PIRSF" id="PIRSF016055">
    <property type="entry name" value="NADH-UbQ_OxRdtase_B_su"/>
    <property type="match status" value="1"/>
</dbReference>
<dbReference type="NCBIfam" id="TIGR01937">
    <property type="entry name" value="nqrB"/>
    <property type="match status" value="1"/>
</dbReference>
<comment type="catalytic activity">
    <reaction evidence="16">
        <text>a ubiquinone + n Na(+)(in) + NADH + H(+) = a ubiquinol + n Na(+)(out) + NAD(+)</text>
        <dbReference type="Rhea" id="RHEA:47748"/>
        <dbReference type="Rhea" id="RHEA-COMP:9565"/>
        <dbReference type="Rhea" id="RHEA-COMP:9566"/>
        <dbReference type="ChEBI" id="CHEBI:15378"/>
        <dbReference type="ChEBI" id="CHEBI:16389"/>
        <dbReference type="ChEBI" id="CHEBI:17976"/>
        <dbReference type="ChEBI" id="CHEBI:29101"/>
        <dbReference type="ChEBI" id="CHEBI:57540"/>
        <dbReference type="ChEBI" id="CHEBI:57945"/>
        <dbReference type="EC" id="7.2.1.1"/>
    </reaction>
</comment>
<feature type="modified residue" description="FMN phosphoryl threonine" evidence="16 17">
    <location>
        <position position="213"/>
    </location>
</feature>
<dbReference type="PANTHER" id="PTHR30578:SF1">
    <property type="entry name" value="NA(+)-TRANSLOCATING NADH-QUINONE REDUCTASE SUBUNIT B"/>
    <property type="match status" value="1"/>
</dbReference>
<dbReference type="PANTHER" id="PTHR30578">
    <property type="entry name" value="ELECTRON TRANSPORT COMPLEX PROTEIN RNFD"/>
    <property type="match status" value="1"/>
</dbReference>
<evidence type="ECO:0000256" key="14">
    <source>
        <dbReference type="ARBA" id="ARBA00023136"/>
    </source>
</evidence>
<keyword evidence="9 16" id="KW-1133">Transmembrane helix</keyword>
<dbReference type="Proteomes" id="UP001212263">
    <property type="component" value="Unassembled WGS sequence"/>
</dbReference>
<feature type="transmembrane region" description="Helical" evidence="16">
    <location>
        <begin position="96"/>
        <end position="121"/>
    </location>
</feature>
<dbReference type="InterPro" id="IPR010966">
    <property type="entry name" value="NqrB"/>
</dbReference>
<evidence type="ECO:0000256" key="3">
    <source>
        <dbReference type="ARBA" id="ARBA00022519"/>
    </source>
</evidence>
<evidence type="ECO:0000313" key="19">
    <source>
        <dbReference type="Proteomes" id="UP001212263"/>
    </source>
</evidence>
<gene>
    <name evidence="16" type="primary">nqrB</name>
    <name evidence="18" type="ORF">PN645_11780</name>
</gene>
<evidence type="ECO:0000256" key="5">
    <source>
        <dbReference type="ARBA" id="ARBA00022630"/>
    </source>
</evidence>
<comment type="function">
    <text evidence="16">NQR complex catalyzes the reduction of ubiquinone-1 to ubiquinol by two successive reactions, coupled with the transport of Na(+) ions from the cytoplasm to the periplasm. NqrA to NqrE are probably involved in the second step, the conversion of ubisemiquinone to ubiquinol.</text>
</comment>
<keyword evidence="8 16" id="KW-1278">Translocase</keyword>
<evidence type="ECO:0000313" key="18">
    <source>
        <dbReference type="EMBL" id="MDB9223684.1"/>
    </source>
</evidence>
<keyword evidence="12 16" id="KW-0406">Ion transport</keyword>
<keyword evidence="15 16" id="KW-0739">Sodium transport</keyword>
<evidence type="ECO:0000256" key="15">
    <source>
        <dbReference type="ARBA" id="ARBA00023201"/>
    </source>
</evidence>
<keyword evidence="1 16" id="KW-0813">Transport</keyword>
<dbReference type="RefSeq" id="WP_118121843.1">
    <property type="nucleotide sequence ID" value="NZ_JABWDG010000003.1"/>
</dbReference>
<organism evidence="18 19">
    <name type="scientific">Odoribacter splanchnicus</name>
    <dbReference type="NCBI Taxonomy" id="28118"/>
    <lineage>
        <taxon>Bacteria</taxon>
        <taxon>Pseudomonadati</taxon>
        <taxon>Bacteroidota</taxon>
        <taxon>Bacteroidia</taxon>
        <taxon>Bacteroidales</taxon>
        <taxon>Odoribacteraceae</taxon>
        <taxon>Odoribacter</taxon>
    </lineage>
</organism>
<comment type="subunit">
    <text evidence="16">Composed of six subunits; NqrA, NqrB, NqrC, NqrD, NqrE and NqrF.</text>
</comment>
<dbReference type="GO" id="GO:0022904">
    <property type="term" value="P:respiratory electron transport chain"/>
    <property type="evidence" value="ECO:0007669"/>
    <property type="project" value="InterPro"/>
</dbReference>
<evidence type="ECO:0000256" key="1">
    <source>
        <dbReference type="ARBA" id="ARBA00022448"/>
    </source>
</evidence>
<dbReference type="GO" id="GO:0010181">
    <property type="term" value="F:FMN binding"/>
    <property type="evidence" value="ECO:0007669"/>
    <property type="project" value="InterPro"/>
</dbReference>
<keyword evidence="5 16" id="KW-0285">Flavoprotein</keyword>
<reference evidence="18" key="1">
    <citation type="submission" date="2023-01" db="EMBL/GenBank/DDBJ databases">
        <title>Human gut microbiome strain richness.</title>
        <authorList>
            <person name="Chen-Liaw A."/>
        </authorList>
    </citation>
    <scope>NUCLEOTIDE SEQUENCE</scope>
    <source>
        <strain evidence="18">RTP21484st1_B7_RTP21484_190118</strain>
    </source>
</reference>
<comment type="cofactor">
    <cofactor evidence="16 17">
        <name>FMN</name>
        <dbReference type="ChEBI" id="CHEBI:58210"/>
    </cofactor>
</comment>
<dbReference type="AlphaFoldDB" id="A0AAW6FLC8"/>
<proteinExistence type="inferred from homology"/>
<evidence type="ECO:0000256" key="7">
    <source>
        <dbReference type="ARBA" id="ARBA00022692"/>
    </source>
</evidence>
<evidence type="ECO:0000256" key="9">
    <source>
        <dbReference type="ARBA" id="ARBA00022989"/>
    </source>
</evidence>
<accession>A0AAW6FLC8</accession>
<dbReference type="GO" id="GO:0016655">
    <property type="term" value="F:oxidoreductase activity, acting on NAD(P)H, quinone or similar compound as acceptor"/>
    <property type="evidence" value="ECO:0007669"/>
    <property type="project" value="UniProtKB-UniRule"/>
</dbReference>
<evidence type="ECO:0000256" key="17">
    <source>
        <dbReference type="PIRSR" id="PIRSR016055-50"/>
    </source>
</evidence>
<dbReference type="GO" id="GO:0005886">
    <property type="term" value="C:plasma membrane"/>
    <property type="evidence" value="ECO:0007669"/>
    <property type="project" value="UniProtKB-SubCell"/>
</dbReference>
<dbReference type="EC" id="7.2.1.1" evidence="16"/>
<feature type="transmembrane region" description="Helical" evidence="16">
    <location>
        <begin position="232"/>
        <end position="258"/>
    </location>
</feature>
<evidence type="ECO:0000256" key="11">
    <source>
        <dbReference type="ARBA" id="ARBA00023053"/>
    </source>
</evidence>
<evidence type="ECO:0000256" key="16">
    <source>
        <dbReference type="HAMAP-Rule" id="MF_00426"/>
    </source>
</evidence>
<comment type="caution">
    <text evidence="18">The sequence shown here is derived from an EMBL/GenBank/DDBJ whole genome shotgun (WGS) entry which is preliminary data.</text>
</comment>
<keyword evidence="4 16" id="KW-0597">Phosphoprotein</keyword>
<feature type="transmembrane region" description="Helical" evidence="16">
    <location>
        <begin position="289"/>
        <end position="307"/>
    </location>
</feature>
<dbReference type="InterPro" id="IPR004338">
    <property type="entry name" value="NqrB/RnfD"/>
</dbReference>
<evidence type="ECO:0000256" key="2">
    <source>
        <dbReference type="ARBA" id="ARBA00022475"/>
    </source>
</evidence>